<dbReference type="InterPro" id="IPR027417">
    <property type="entry name" value="P-loop_NTPase"/>
</dbReference>
<dbReference type="GO" id="GO:0005874">
    <property type="term" value="C:microtubule"/>
    <property type="evidence" value="ECO:0007669"/>
    <property type="project" value="TreeGrafter"/>
</dbReference>
<feature type="compositionally biased region" description="Basic and acidic residues" evidence="1">
    <location>
        <begin position="8"/>
        <end position="25"/>
    </location>
</feature>
<proteinExistence type="predicted"/>
<dbReference type="Gene3D" id="3.40.50.300">
    <property type="entry name" value="P-loop containing nucleotide triphosphate hydrolases"/>
    <property type="match status" value="1"/>
</dbReference>
<gene>
    <name evidence="3" type="ORF">CYY_001667</name>
</gene>
<evidence type="ECO:0000313" key="3">
    <source>
        <dbReference type="EMBL" id="KAF2077035.1"/>
    </source>
</evidence>
<name>A0A8J4Q1G2_9MYCE</name>
<evidence type="ECO:0000313" key="4">
    <source>
        <dbReference type="Proteomes" id="UP000695562"/>
    </source>
</evidence>
<dbReference type="InterPro" id="IPR030381">
    <property type="entry name" value="G_DYNAMIN_dom"/>
</dbReference>
<dbReference type="GO" id="GO:0003924">
    <property type="term" value="F:GTPase activity"/>
    <property type="evidence" value="ECO:0007669"/>
    <property type="project" value="InterPro"/>
</dbReference>
<dbReference type="EMBL" id="AJWJ01000041">
    <property type="protein sequence ID" value="KAF2077035.1"/>
    <property type="molecule type" value="Genomic_DNA"/>
</dbReference>
<dbReference type="OrthoDB" id="5061070at2759"/>
<dbReference type="AlphaFoldDB" id="A0A8J4Q1G2"/>
<dbReference type="Pfam" id="PF00350">
    <property type="entry name" value="Dynamin_N"/>
    <property type="match status" value="1"/>
</dbReference>
<feature type="compositionally biased region" description="Polar residues" evidence="1">
    <location>
        <begin position="507"/>
        <end position="518"/>
    </location>
</feature>
<feature type="compositionally biased region" description="Polar residues" evidence="1">
    <location>
        <begin position="27"/>
        <end position="69"/>
    </location>
</feature>
<dbReference type="InterPro" id="IPR022812">
    <property type="entry name" value="Dynamin"/>
</dbReference>
<feature type="compositionally biased region" description="Basic and acidic residues" evidence="1">
    <location>
        <begin position="70"/>
        <end position="119"/>
    </location>
</feature>
<dbReference type="GO" id="GO:0005737">
    <property type="term" value="C:cytoplasm"/>
    <property type="evidence" value="ECO:0007669"/>
    <property type="project" value="TreeGrafter"/>
</dbReference>
<dbReference type="Proteomes" id="UP000695562">
    <property type="component" value="Unassembled WGS sequence"/>
</dbReference>
<feature type="region of interest" description="Disordered" evidence="1">
    <location>
        <begin position="507"/>
        <end position="531"/>
    </location>
</feature>
<dbReference type="SUPFAM" id="SSF52540">
    <property type="entry name" value="P-loop containing nucleoside triphosphate hydrolases"/>
    <property type="match status" value="1"/>
</dbReference>
<dbReference type="InterPro" id="IPR045063">
    <property type="entry name" value="Dynamin_N"/>
</dbReference>
<dbReference type="SMART" id="SM00053">
    <property type="entry name" value="DYNc"/>
    <property type="match status" value="1"/>
</dbReference>
<dbReference type="GO" id="GO:0016020">
    <property type="term" value="C:membrane"/>
    <property type="evidence" value="ECO:0007669"/>
    <property type="project" value="TreeGrafter"/>
</dbReference>
<dbReference type="GO" id="GO:0005525">
    <property type="term" value="F:GTP binding"/>
    <property type="evidence" value="ECO:0007669"/>
    <property type="project" value="InterPro"/>
</dbReference>
<protein>
    <recommendedName>
        <fullName evidence="2">Dynamin-type G domain-containing protein</fullName>
    </recommendedName>
</protein>
<reference evidence="3" key="1">
    <citation type="submission" date="2020-01" db="EMBL/GenBank/DDBJ databases">
        <title>Development of genomics and gene disruption for Polysphondylium violaceum indicates a role for the polyketide synthase stlB in stalk morphogenesis.</title>
        <authorList>
            <person name="Narita B."/>
            <person name="Kawabe Y."/>
            <person name="Kin K."/>
            <person name="Saito T."/>
            <person name="Gibbs R."/>
            <person name="Kuspa A."/>
            <person name="Muzny D."/>
            <person name="Queller D."/>
            <person name="Richards S."/>
            <person name="Strassman J."/>
            <person name="Sucgang R."/>
            <person name="Worley K."/>
            <person name="Schaap P."/>
        </authorList>
    </citation>
    <scope>NUCLEOTIDE SEQUENCE</scope>
    <source>
        <strain evidence="3">QSvi11</strain>
    </source>
</reference>
<evidence type="ECO:0000256" key="1">
    <source>
        <dbReference type="SAM" id="MobiDB-lite"/>
    </source>
</evidence>
<feature type="domain" description="Dynamin-type G" evidence="2">
    <location>
        <begin position="176"/>
        <end position="453"/>
    </location>
</feature>
<dbReference type="GO" id="GO:0008017">
    <property type="term" value="F:microtubule binding"/>
    <property type="evidence" value="ECO:0007669"/>
    <property type="project" value="TreeGrafter"/>
</dbReference>
<keyword evidence="4" id="KW-1185">Reference proteome</keyword>
<dbReference type="CDD" id="cd08771">
    <property type="entry name" value="DLP_1"/>
    <property type="match status" value="1"/>
</dbReference>
<feature type="region of interest" description="Disordered" evidence="1">
    <location>
        <begin position="1"/>
        <end position="126"/>
    </location>
</feature>
<dbReference type="PROSITE" id="PS51718">
    <property type="entry name" value="G_DYNAMIN_2"/>
    <property type="match status" value="1"/>
</dbReference>
<dbReference type="PANTHER" id="PTHR11566">
    <property type="entry name" value="DYNAMIN"/>
    <property type="match status" value="1"/>
</dbReference>
<accession>A0A8J4Q1G2</accession>
<comment type="caution">
    <text evidence="3">The sequence shown here is derived from an EMBL/GenBank/DDBJ whole genome shotgun (WGS) entry which is preliminary data.</text>
</comment>
<dbReference type="PANTHER" id="PTHR11566:SF40">
    <property type="entry name" value="DYNAMIN-LIKE PROTEIN A"/>
    <property type="match status" value="1"/>
</dbReference>
<organism evidence="3 4">
    <name type="scientific">Polysphondylium violaceum</name>
    <dbReference type="NCBI Taxonomy" id="133409"/>
    <lineage>
        <taxon>Eukaryota</taxon>
        <taxon>Amoebozoa</taxon>
        <taxon>Evosea</taxon>
        <taxon>Eumycetozoa</taxon>
        <taxon>Dictyostelia</taxon>
        <taxon>Dictyosteliales</taxon>
        <taxon>Dictyosteliaceae</taxon>
        <taxon>Polysphondylium</taxon>
    </lineage>
</organism>
<sequence length="834" mass="95888">MSVFKKKDKSDDKKKKHDEGEKKNELNPVSANIQQQSIQATSATPLQATSPQQTSSTNGSIPNSTSNHSFTDETDRMKKEEDDKKKLQEAAAKQRKEEDDRIKREEQEKRRKEEEERKKSFAASEELNEEFEIQSLEQMGKLNSAVGNHDMFTFFPADVYQAYDKLQSFSRDLNTSVSHPEIVFVGPRGAGKSSLIEAFIGRALNIVGASTNLTSGTSKRPVYLQFVNNVECETPKVTMKKDNILKEFDHDLVIPFEQLNDNLAKRNSIYSEEPIYVSIEVKTALNLTIIDTPGLVANESAADQQKIDQIVNGILRPTHRLIIAVEACGDWSNMTMLSFVKKVDPELSRSTFVFTKFFNMIQDFNNTRGVNRFLSGTMSEIKSFFVTLPNHKIRARFSEPARYQEKINQAYKRDMQSLEQFQYDKRYERNIGVHPFRRYILNIVWKSYQDNIPRILKHLRSKRATAESALNDLQKQSGSLDSTMLRSIASNYTVTFLQINEKLISGTSEGNPSVNGQTLEEEKSQQGDGGEWVDLYNRPIKFDPEEWGIPYWNSKLYGGQQFERLMAEFKAVSDNTKISEVTMDDVATATGINKLNNIPNYAWAASDLASQKSQDALVPLIEQLCERAVYIMKRLADVTDKVVDSRKKNRIVGNNRLNSNNNGSIDMMDNIDQYPYFTHHVKDLYYKFIEQTAKNCKEKCLDEFYSTRTIYWELTEHPDQSLPHLRNDHQDTKAAVDHLATQLFDSIRGRITKNVLLKFYNFFLVPMQTDLWNEIQAKITCLSNDSLEQIFEVNATRDQLRDEEKNQQLILEKYSQNDEFFLKAASQFCHPLSN</sequence>
<evidence type="ECO:0000259" key="2">
    <source>
        <dbReference type="PROSITE" id="PS51718"/>
    </source>
</evidence>
<dbReference type="InterPro" id="IPR001401">
    <property type="entry name" value="Dynamin_GTPase"/>
</dbReference>